<sequence>MNIHAASNLDIEKFRKVYALVTGGATEGERSAAKARAGKIAERAGMSLLDAVSKLDAPKPTSKPASNPFDDLFNSPEMRAQRAERQRKDGVKRERVLREYGSVKAVFDPTPWEFALRKAIEPFSILIPYACVSGVQRHYTASMDGELAGDFIKGTPRVKSAISSAFPMPTTIRAAMDEIKSWNRLRWDRSLFFDTHEPEAEVSVRTRLVEEFVAREPVHSWDDMEARFAWKKYEFESEYIDPVERKDPFMDRIEDDFAILRGLYEKRDIETPHVHTGHRTNADKRAAVLSMLDAQPELSDREISRRVGVSPQTVGNWRRRTAAA</sequence>
<accession>A0AA42H0K7</accession>
<name>A0AA42H0K7_9HYPH</name>
<comment type="caution">
    <text evidence="2">The sequence shown here is derived from an EMBL/GenBank/DDBJ whole genome shotgun (WGS) entry which is preliminary data.</text>
</comment>
<protein>
    <submittedName>
        <fullName evidence="2">Helix-turn-helix domain-containing protein</fullName>
    </submittedName>
</protein>
<organism evidence="2 3">
    <name type="scientific">Brucella intermedia GD04153</name>
    <dbReference type="NCBI Taxonomy" id="2975438"/>
    <lineage>
        <taxon>Bacteria</taxon>
        <taxon>Pseudomonadati</taxon>
        <taxon>Pseudomonadota</taxon>
        <taxon>Alphaproteobacteria</taxon>
        <taxon>Hyphomicrobiales</taxon>
        <taxon>Brucellaceae</taxon>
        <taxon>Brucella/Ochrobactrum group</taxon>
        <taxon>Brucella</taxon>
    </lineage>
</organism>
<proteinExistence type="predicted"/>
<evidence type="ECO:0000313" key="3">
    <source>
        <dbReference type="Proteomes" id="UP001158087"/>
    </source>
</evidence>
<dbReference type="EMBL" id="JAODYY010000008">
    <property type="protein sequence ID" value="MDH0125780.1"/>
    <property type="molecule type" value="Genomic_DNA"/>
</dbReference>
<evidence type="ECO:0000256" key="1">
    <source>
        <dbReference type="SAM" id="MobiDB-lite"/>
    </source>
</evidence>
<dbReference type="Proteomes" id="UP001158087">
    <property type="component" value="Unassembled WGS sequence"/>
</dbReference>
<reference evidence="2" key="1">
    <citation type="submission" date="2022-09" db="EMBL/GenBank/DDBJ databases">
        <title>Intensive care unit water sources are persistently colonized with multi-drug resistant bacteria and are the site of extensive horizontal gene transfer of antibiotic resistance genes.</title>
        <authorList>
            <person name="Diorio-Toth L."/>
        </authorList>
    </citation>
    <scope>NUCLEOTIDE SEQUENCE</scope>
    <source>
        <strain evidence="2">GD04153</strain>
    </source>
</reference>
<evidence type="ECO:0000313" key="2">
    <source>
        <dbReference type="EMBL" id="MDH0125780.1"/>
    </source>
</evidence>
<feature type="region of interest" description="Disordered" evidence="1">
    <location>
        <begin position="56"/>
        <end position="75"/>
    </location>
</feature>
<dbReference type="Pfam" id="PF13384">
    <property type="entry name" value="HTH_23"/>
    <property type="match status" value="1"/>
</dbReference>
<gene>
    <name evidence="2" type="ORF">N7376_17395</name>
</gene>
<dbReference type="AlphaFoldDB" id="A0AA42H0K7"/>